<dbReference type="Gene3D" id="3.10.450.50">
    <property type="match status" value="1"/>
</dbReference>
<accession>A0AAP2YVX4</accession>
<evidence type="ECO:0000313" key="3">
    <source>
        <dbReference type="EMBL" id="MCU4739859.1"/>
    </source>
</evidence>
<dbReference type="InterPro" id="IPR032710">
    <property type="entry name" value="NTF2-like_dom_sf"/>
</dbReference>
<dbReference type="Pfam" id="PF13474">
    <property type="entry name" value="SnoaL_3"/>
    <property type="match status" value="1"/>
</dbReference>
<comment type="caution">
    <text evidence="3">The sequence shown here is derived from an EMBL/GenBank/DDBJ whole genome shotgun (WGS) entry which is preliminary data.</text>
</comment>
<feature type="domain" description="SnoaL-like" evidence="2">
    <location>
        <begin position="4"/>
        <end position="90"/>
    </location>
</feature>
<dbReference type="RefSeq" id="WP_338001726.1">
    <property type="nucleotide sequence ID" value="NZ_JAOPKA010000001.1"/>
</dbReference>
<dbReference type="SUPFAM" id="SSF54427">
    <property type="entry name" value="NTF2-like"/>
    <property type="match status" value="1"/>
</dbReference>
<dbReference type="Proteomes" id="UP001321018">
    <property type="component" value="Unassembled WGS sequence"/>
</dbReference>
<proteinExistence type="predicted"/>
<dbReference type="EMBL" id="JAOPKA010000001">
    <property type="protein sequence ID" value="MCU4739859.1"/>
    <property type="molecule type" value="Genomic_DNA"/>
</dbReference>
<reference evidence="3" key="1">
    <citation type="submission" date="2022-09" db="EMBL/GenBank/DDBJ databases">
        <title>Enrichment on poylsaccharides allowed isolation of novel metabolic and taxonomic groups of Haloarchaea.</title>
        <authorList>
            <person name="Sorokin D.Y."/>
            <person name="Elcheninov A.G."/>
            <person name="Khizhniak T.V."/>
            <person name="Kolganova T.V."/>
            <person name="Kublanov I.V."/>
        </authorList>
    </citation>
    <scope>NUCLEOTIDE SEQUENCE</scope>
    <source>
        <strain evidence="3">AArc-xg1-1</strain>
    </source>
</reference>
<feature type="region of interest" description="Disordered" evidence="1">
    <location>
        <begin position="88"/>
        <end position="108"/>
    </location>
</feature>
<evidence type="ECO:0000313" key="4">
    <source>
        <dbReference type="Proteomes" id="UP001321018"/>
    </source>
</evidence>
<feature type="compositionally biased region" description="Acidic residues" evidence="1">
    <location>
        <begin position="90"/>
        <end position="100"/>
    </location>
</feature>
<dbReference type="InterPro" id="IPR037401">
    <property type="entry name" value="SnoaL-like"/>
</dbReference>
<evidence type="ECO:0000259" key="2">
    <source>
        <dbReference type="Pfam" id="PF13474"/>
    </source>
</evidence>
<gene>
    <name evidence="3" type="ORF">OB960_00390</name>
</gene>
<protein>
    <submittedName>
        <fullName evidence="3">Nuclear transport factor 2 family protein</fullName>
    </submittedName>
</protein>
<name>A0AAP2YVX4_9EURY</name>
<evidence type="ECO:0000256" key="1">
    <source>
        <dbReference type="SAM" id="MobiDB-lite"/>
    </source>
</evidence>
<organism evidence="3 4">
    <name type="scientific">Natronoglomus mannanivorans</name>
    <dbReference type="NCBI Taxonomy" id="2979990"/>
    <lineage>
        <taxon>Archaea</taxon>
        <taxon>Methanobacteriati</taxon>
        <taxon>Methanobacteriota</taxon>
        <taxon>Stenosarchaea group</taxon>
        <taxon>Halobacteria</taxon>
        <taxon>Halobacteriales</taxon>
        <taxon>Natrialbaceae</taxon>
        <taxon>Natronoglomus</taxon>
    </lineage>
</organism>
<sequence length="145" mass="16270">MSAEDAVRDYYDALRRGDPLFPFFVDDESTVKFGISESLFGGEAVGDALREQTETTEDWTVESHRLTVDERDDLAWFADDVTLEWTVSGDGDDTDGENAGDDDHHSFETRWSGTLTREGQSLGQAQDRGAEWLFQSMHVSAPQEL</sequence>
<dbReference type="AlphaFoldDB" id="A0AAP2YVX4"/>